<keyword evidence="3" id="KW-1185">Reference proteome</keyword>
<dbReference type="PANTHER" id="PTHR42927">
    <property type="entry name" value="HELICASE SUPERFAMILY 1 AND 2 DOMAIN-CONTAINING PROTEIN"/>
    <property type="match status" value="1"/>
</dbReference>
<evidence type="ECO:0000313" key="3">
    <source>
        <dbReference type="Proteomes" id="UP000321328"/>
    </source>
</evidence>
<dbReference type="Proteomes" id="UP000321328">
    <property type="component" value="Unassembled WGS sequence"/>
</dbReference>
<dbReference type="STRING" id="1123024.GCA_000423625_01234"/>
<comment type="caution">
    <text evidence="2">The sequence shown here is derived from an EMBL/GenBank/DDBJ whole genome shotgun (WGS) entry which is preliminary data.</text>
</comment>
<accession>A0A511D1E7</accession>
<sequence>MLESGWRQGQPAHYRRELGLDTAELFAFIGATQIDKWNQLVAFESGDPDAAQRTFAERVAREIDARGTLDVLRHGVKDRGQLFRLAYFRPAHPLADDALVEYEKHRLTVTRQLYYSQKSPERSLDLVLFVNGFPVATAELKNPLTGQTSDATYLVPDGDGDEDGDPLTASALARGRHETLSYFAFTATPKAKTLHLFGTPRPVTGNPQPFHVYSMRQAIEEGFILDVLSSCVT</sequence>
<dbReference type="OrthoDB" id="9758243at2"/>
<dbReference type="InterPro" id="IPR007409">
    <property type="entry name" value="Restrct_endonuc_type1_HsdR_N"/>
</dbReference>
<gene>
    <name evidence="2" type="ORF">PA7_21900</name>
</gene>
<dbReference type="EMBL" id="BJVI01000019">
    <property type="protein sequence ID" value="GEL18353.1"/>
    <property type="molecule type" value="Genomic_DNA"/>
</dbReference>
<name>A0A511D1E7_9PSEU</name>
<dbReference type="Pfam" id="PF04313">
    <property type="entry name" value="HSDR_N"/>
    <property type="match status" value="1"/>
</dbReference>
<organism evidence="2 3">
    <name type="scientific">Pseudonocardia asaccharolytica DSM 44247 = NBRC 16224</name>
    <dbReference type="NCBI Taxonomy" id="1123024"/>
    <lineage>
        <taxon>Bacteria</taxon>
        <taxon>Bacillati</taxon>
        <taxon>Actinomycetota</taxon>
        <taxon>Actinomycetes</taxon>
        <taxon>Pseudonocardiales</taxon>
        <taxon>Pseudonocardiaceae</taxon>
        <taxon>Pseudonocardia</taxon>
    </lineage>
</organism>
<dbReference type="RefSeq" id="WP_028929307.1">
    <property type="nucleotide sequence ID" value="NZ_AUII01000004.1"/>
</dbReference>
<dbReference type="GO" id="GO:0005524">
    <property type="term" value="F:ATP binding"/>
    <property type="evidence" value="ECO:0007669"/>
    <property type="project" value="UniProtKB-KW"/>
</dbReference>
<proteinExistence type="predicted"/>
<dbReference type="GO" id="GO:0009035">
    <property type="term" value="F:type I site-specific deoxyribonuclease activity"/>
    <property type="evidence" value="ECO:0007669"/>
    <property type="project" value="UniProtKB-EC"/>
</dbReference>
<feature type="domain" description="Restriction endonuclease type I HsdR N-terminal" evidence="1">
    <location>
        <begin position="103"/>
        <end position="147"/>
    </location>
</feature>
<evidence type="ECO:0000313" key="2">
    <source>
        <dbReference type="EMBL" id="GEL18353.1"/>
    </source>
</evidence>
<evidence type="ECO:0000259" key="1">
    <source>
        <dbReference type="Pfam" id="PF04313"/>
    </source>
</evidence>
<dbReference type="AlphaFoldDB" id="A0A511D1E7"/>
<protein>
    <recommendedName>
        <fullName evidence="1">Restriction endonuclease type I HsdR N-terminal domain-containing protein</fullName>
    </recommendedName>
</protein>
<reference evidence="2 3" key="1">
    <citation type="submission" date="2019-07" db="EMBL/GenBank/DDBJ databases">
        <title>Whole genome shotgun sequence of Pseudonocardia asaccharolytica NBRC 16224.</title>
        <authorList>
            <person name="Hosoyama A."/>
            <person name="Uohara A."/>
            <person name="Ohji S."/>
            <person name="Ichikawa N."/>
        </authorList>
    </citation>
    <scope>NUCLEOTIDE SEQUENCE [LARGE SCALE GENOMIC DNA]</scope>
    <source>
        <strain evidence="2 3">NBRC 16224</strain>
    </source>
</reference>
<dbReference type="PANTHER" id="PTHR42927:SF1">
    <property type="entry name" value="HELICASE SUPERFAMILY 1 AND 2 DOMAIN-CONTAINING PROTEIN"/>
    <property type="match status" value="1"/>
</dbReference>
<dbReference type="GO" id="GO:0009307">
    <property type="term" value="P:DNA restriction-modification system"/>
    <property type="evidence" value="ECO:0007669"/>
    <property type="project" value="UniProtKB-KW"/>
</dbReference>
<dbReference type="GO" id="GO:0003677">
    <property type="term" value="F:DNA binding"/>
    <property type="evidence" value="ECO:0007669"/>
    <property type="project" value="UniProtKB-KW"/>
</dbReference>
<dbReference type="Gene3D" id="3.90.1570.50">
    <property type="match status" value="1"/>
</dbReference>